<dbReference type="PANTHER" id="PTHR32319:SF0">
    <property type="entry name" value="BACTERIAL HEMOLYSIN-LIKE PROTEIN"/>
    <property type="match status" value="1"/>
</dbReference>
<dbReference type="PROSITE" id="PS50889">
    <property type="entry name" value="S4"/>
    <property type="match status" value="1"/>
</dbReference>
<dbReference type="RefSeq" id="WP_126627239.1">
    <property type="nucleotide sequence ID" value="NZ_BIFT01000001.1"/>
</dbReference>
<evidence type="ECO:0000256" key="2">
    <source>
        <dbReference type="ARBA" id="ARBA00029460"/>
    </source>
</evidence>
<evidence type="ECO:0000313" key="5">
    <source>
        <dbReference type="EMBL" id="GCE26827.1"/>
    </source>
</evidence>
<dbReference type="SUPFAM" id="SSF53335">
    <property type="entry name" value="S-adenosyl-L-methionine-dependent methyltransferases"/>
    <property type="match status" value="1"/>
</dbReference>
<dbReference type="InterPro" id="IPR047048">
    <property type="entry name" value="TlyA"/>
</dbReference>
<dbReference type="PANTHER" id="PTHR32319">
    <property type="entry name" value="BACTERIAL HEMOLYSIN-LIKE PROTEIN"/>
    <property type="match status" value="1"/>
</dbReference>
<dbReference type="GO" id="GO:0003723">
    <property type="term" value="F:RNA binding"/>
    <property type="evidence" value="ECO:0007669"/>
    <property type="project" value="UniProtKB-KW"/>
</dbReference>
<organism evidence="5 6">
    <name type="scientific">Dictyobacter alpinus</name>
    <dbReference type="NCBI Taxonomy" id="2014873"/>
    <lineage>
        <taxon>Bacteria</taxon>
        <taxon>Bacillati</taxon>
        <taxon>Chloroflexota</taxon>
        <taxon>Ktedonobacteria</taxon>
        <taxon>Ktedonobacterales</taxon>
        <taxon>Dictyobacteraceae</taxon>
        <taxon>Dictyobacter</taxon>
    </lineage>
</organism>
<dbReference type="Gene3D" id="3.10.290.10">
    <property type="entry name" value="RNA-binding S4 domain"/>
    <property type="match status" value="1"/>
</dbReference>
<dbReference type="InterPro" id="IPR036986">
    <property type="entry name" value="S4_RNA-bd_sf"/>
</dbReference>
<dbReference type="NCBIfam" id="TIGR00478">
    <property type="entry name" value="tly"/>
    <property type="match status" value="1"/>
</dbReference>
<name>A0A402B674_9CHLR</name>
<dbReference type="InterPro" id="IPR002942">
    <property type="entry name" value="S4_RNA-bd"/>
</dbReference>
<dbReference type="InterPro" id="IPR002877">
    <property type="entry name" value="RNA_MeTrfase_FtsJ_dom"/>
</dbReference>
<keyword evidence="5" id="KW-0808">Transferase</keyword>
<accession>A0A402B674</accession>
<dbReference type="Proteomes" id="UP000287171">
    <property type="component" value="Unassembled WGS sequence"/>
</dbReference>
<evidence type="ECO:0000313" key="6">
    <source>
        <dbReference type="Proteomes" id="UP000287171"/>
    </source>
</evidence>
<comment type="similarity">
    <text evidence="2">Belongs to the TlyA family.</text>
</comment>
<dbReference type="AlphaFoldDB" id="A0A402B674"/>
<keyword evidence="6" id="KW-1185">Reference proteome</keyword>
<dbReference type="EMBL" id="BIFT01000001">
    <property type="protein sequence ID" value="GCE26827.1"/>
    <property type="molecule type" value="Genomic_DNA"/>
</dbReference>
<dbReference type="Gene3D" id="3.40.50.150">
    <property type="entry name" value="Vaccinia Virus protein VP39"/>
    <property type="match status" value="1"/>
</dbReference>
<dbReference type="OrthoDB" id="9784736at2"/>
<dbReference type="GO" id="GO:0008168">
    <property type="term" value="F:methyltransferase activity"/>
    <property type="evidence" value="ECO:0007669"/>
    <property type="project" value="UniProtKB-KW"/>
</dbReference>
<dbReference type="InterPro" id="IPR029063">
    <property type="entry name" value="SAM-dependent_MTases_sf"/>
</dbReference>
<dbReference type="InterPro" id="IPR004538">
    <property type="entry name" value="Hemolysin_A/TlyA"/>
</dbReference>
<reference evidence="6" key="1">
    <citation type="submission" date="2018-12" db="EMBL/GenBank/DDBJ databases">
        <title>Tengunoibacter tsumagoiensis gen. nov., sp. nov., Dictyobacter kobayashii sp. nov., D. alpinus sp. nov., and D. joshuensis sp. nov. and description of Dictyobacteraceae fam. nov. within the order Ktedonobacterales isolated from Tengu-no-mugimeshi.</title>
        <authorList>
            <person name="Wang C.M."/>
            <person name="Zheng Y."/>
            <person name="Sakai Y."/>
            <person name="Toyoda A."/>
            <person name="Minakuchi Y."/>
            <person name="Abe K."/>
            <person name="Yokota A."/>
            <person name="Yabe S."/>
        </authorList>
    </citation>
    <scope>NUCLEOTIDE SEQUENCE [LARGE SCALE GENOMIC DNA]</scope>
    <source>
        <strain evidence="6">Uno16</strain>
    </source>
</reference>
<evidence type="ECO:0000259" key="4">
    <source>
        <dbReference type="SMART" id="SM00363"/>
    </source>
</evidence>
<feature type="domain" description="RNA-binding S4" evidence="4">
    <location>
        <begin position="6"/>
        <end position="73"/>
    </location>
</feature>
<keyword evidence="1 3" id="KW-0694">RNA-binding</keyword>
<protein>
    <submittedName>
        <fullName evidence="5">TlyA family rRNA (Cytidine-2'-O)-methyltransferase</fullName>
    </submittedName>
</protein>
<dbReference type="PIRSF" id="PIRSF005578">
    <property type="entry name" value="TlyA"/>
    <property type="match status" value="1"/>
</dbReference>
<keyword evidence="5" id="KW-0489">Methyltransferase</keyword>
<dbReference type="SUPFAM" id="SSF55174">
    <property type="entry name" value="Alpha-L RNA-binding motif"/>
    <property type="match status" value="1"/>
</dbReference>
<dbReference type="SMART" id="SM00363">
    <property type="entry name" value="S4"/>
    <property type="match status" value="1"/>
</dbReference>
<dbReference type="Pfam" id="PF01728">
    <property type="entry name" value="FtsJ"/>
    <property type="match status" value="1"/>
</dbReference>
<evidence type="ECO:0000256" key="3">
    <source>
        <dbReference type="PROSITE-ProRule" id="PRU00182"/>
    </source>
</evidence>
<proteinExistence type="inferred from homology"/>
<dbReference type="Pfam" id="PF01479">
    <property type="entry name" value="S4"/>
    <property type="match status" value="1"/>
</dbReference>
<dbReference type="GO" id="GO:0032259">
    <property type="term" value="P:methylation"/>
    <property type="evidence" value="ECO:0007669"/>
    <property type="project" value="UniProtKB-KW"/>
</dbReference>
<sequence>MAAKKERLDAALVRQGVAPGIERARAMIMAGQVYVGDRLVDKPGTLVPLDAYCHVAATSPEDKYVSRGGLKLEKALDSFQLDPAHAVAIDVGSSTGGFTECLLDHGATRVYAIDVGHGQLAWKLRNDPRVVVMERTNIRHLTSLPEPMQCAVIDVSFISLRPVLPHLIPLLAQSPDTWIVALVKPQFEADKLEVDRGSGVIKDPEVHQRILQELRVWITEQTPLQVDGEISSPILGRDGNREFLFLLRFKPSFLRTTLPS</sequence>
<evidence type="ECO:0000256" key="1">
    <source>
        <dbReference type="ARBA" id="ARBA00022884"/>
    </source>
</evidence>
<dbReference type="CDD" id="cd00165">
    <property type="entry name" value="S4"/>
    <property type="match status" value="1"/>
</dbReference>
<comment type="caution">
    <text evidence="5">The sequence shown here is derived from an EMBL/GenBank/DDBJ whole genome shotgun (WGS) entry which is preliminary data.</text>
</comment>
<gene>
    <name evidence="5" type="ORF">KDA_23110</name>
</gene>